<keyword evidence="5" id="KW-1185">Reference proteome</keyword>
<dbReference type="Proteomes" id="UP000198873">
    <property type="component" value="Unassembled WGS sequence"/>
</dbReference>
<keyword evidence="2" id="KW-0472">Membrane</keyword>
<reference evidence="5" key="1">
    <citation type="submission" date="2016-10" db="EMBL/GenBank/DDBJ databases">
        <authorList>
            <person name="Varghese N."/>
            <person name="Submissions S."/>
        </authorList>
    </citation>
    <scope>NUCLEOTIDE SEQUENCE [LARGE SCALE GENOMIC DNA]</scope>
    <source>
        <strain evidence="5">CGMCC 4.7047</strain>
    </source>
</reference>
<feature type="region of interest" description="Disordered" evidence="1">
    <location>
        <begin position="76"/>
        <end position="104"/>
    </location>
</feature>
<gene>
    <name evidence="4" type="ORF">SAMN05444716_106193</name>
</gene>
<dbReference type="Pfam" id="PF26056">
    <property type="entry name" value="DUF8017"/>
    <property type="match status" value="1"/>
</dbReference>
<keyword evidence="2" id="KW-0812">Transmembrane</keyword>
<feature type="transmembrane region" description="Helical" evidence="2">
    <location>
        <begin position="49"/>
        <end position="68"/>
    </location>
</feature>
<sequence>MTERDNRPVSQPSPYSPSFPPPPPSGSPAWGSTGQPPQPRRRFRKGIRAAVAGAALFAVTAAVAVVVVTTRDAGADQASAPAEEPPAQWQPTGPADPRRNPSSEMRPVVADDWQVVISPRGTMAWDVPPEWNVHAVGSNTFWPADDPEAGGSEHAYTLRDPAHHSPEACTDQRVAYVGTRYVQGATDTEEAVRSVSSNLAWAVFDQGLEGDLTTTEAEPFENEHGVVGHIAYSTSSGAPLRREGECATTEGRALSVSFINATSDIVAWGLVADTGHEHAVSEETVDLIVSSIRPYDAG</sequence>
<evidence type="ECO:0000256" key="1">
    <source>
        <dbReference type="SAM" id="MobiDB-lite"/>
    </source>
</evidence>
<feature type="compositionally biased region" description="Pro residues" evidence="1">
    <location>
        <begin position="14"/>
        <end position="26"/>
    </location>
</feature>
<evidence type="ECO:0000313" key="5">
    <source>
        <dbReference type="Proteomes" id="UP000198873"/>
    </source>
</evidence>
<proteinExistence type="predicted"/>
<feature type="region of interest" description="Disordered" evidence="1">
    <location>
        <begin position="1"/>
        <end position="45"/>
    </location>
</feature>
<keyword evidence="2" id="KW-1133">Transmembrane helix</keyword>
<evidence type="ECO:0000256" key="2">
    <source>
        <dbReference type="SAM" id="Phobius"/>
    </source>
</evidence>
<organism evidence="4 5">
    <name type="scientific">Streptomyces harbinensis</name>
    <dbReference type="NCBI Taxonomy" id="1176198"/>
    <lineage>
        <taxon>Bacteria</taxon>
        <taxon>Bacillati</taxon>
        <taxon>Actinomycetota</taxon>
        <taxon>Actinomycetes</taxon>
        <taxon>Kitasatosporales</taxon>
        <taxon>Streptomycetaceae</taxon>
        <taxon>Streptomyces</taxon>
    </lineage>
</organism>
<feature type="compositionally biased region" description="Low complexity" evidence="1">
    <location>
        <begin position="76"/>
        <end position="91"/>
    </location>
</feature>
<evidence type="ECO:0000313" key="4">
    <source>
        <dbReference type="EMBL" id="SFT04975.1"/>
    </source>
</evidence>
<name>A0A1I6UU63_9ACTN</name>
<dbReference type="InterPro" id="IPR058330">
    <property type="entry name" value="DUF8017"/>
</dbReference>
<protein>
    <recommendedName>
        <fullName evidence="3">DUF8017 domain-containing protein</fullName>
    </recommendedName>
</protein>
<dbReference type="EMBL" id="FPAB01000006">
    <property type="protein sequence ID" value="SFT04975.1"/>
    <property type="molecule type" value="Genomic_DNA"/>
</dbReference>
<dbReference type="RefSeq" id="WP_139275202.1">
    <property type="nucleotide sequence ID" value="NZ_FPAB01000006.1"/>
</dbReference>
<accession>A0A1I6UU63</accession>
<evidence type="ECO:0000259" key="3">
    <source>
        <dbReference type="Pfam" id="PF26056"/>
    </source>
</evidence>
<feature type="domain" description="DUF8017" evidence="3">
    <location>
        <begin position="107"/>
        <end position="296"/>
    </location>
</feature>
<dbReference type="STRING" id="1176198.SAMN05444716_106193"/>
<dbReference type="AlphaFoldDB" id="A0A1I6UU63"/>